<keyword evidence="2" id="KW-1185">Reference proteome</keyword>
<organism evidence="1 2">
    <name type="scientific">Salmonella phage 38</name>
    <dbReference type="NCBI Taxonomy" id="1654891"/>
    <lineage>
        <taxon>Viruses</taxon>
        <taxon>Duplodnaviria</taxon>
        <taxon>Heunggongvirae</taxon>
        <taxon>Uroviricota</taxon>
        <taxon>Caudoviricetes</taxon>
        <taxon>Pantevenvirales</taxon>
        <taxon>Ackermannviridae</taxon>
        <taxon>Cvivirinae</taxon>
        <taxon>Kuttervirus</taxon>
        <taxon>Kuttervirus kv38</taxon>
    </lineage>
</organism>
<dbReference type="Proteomes" id="UP000201337">
    <property type="component" value="Segment"/>
</dbReference>
<dbReference type="KEGG" id="vg:26683877"/>
<evidence type="ECO:0000313" key="1">
    <source>
        <dbReference type="EMBL" id="AKJ73769.1"/>
    </source>
</evidence>
<dbReference type="GeneID" id="26683877"/>
<proteinExistence type="predicted"/>
<gene>
    <name evidence="1" type="ORF">SP38_167</name>
</gene>
<sequence>MIDSGVKVVLFPPEIPWKDINDMVRPDKGNIPIRDLLQIIAKNVYQGLSASLRFSDLRKI</sequence>
<dbReference type="EMBL" id="KR296692">
    <property type="protein sequence ID" value="AKJ73769.1"/>
    <property type="molecule type" value="Genomic_DNA"/>
</dbReference>
<evidence type="ECO:0000313" key="2">
    <source>
        <dbReference type="Proteomes" id="UP000201337"/>
    </source>
</evidence>
<protein>
    <submittedName>
        <fullName evidence="1">DNA primase</fullName>
    </submittedName>
</protein>
<dbReference type="RefSeq" id="YP_009220911.1">
    <property type="nucleotide sequence ID" value="NC_029042.1"/>
</dbReference>
<accession>A0A0N6WG99</accession>
<name>A0A0N6WG99_9CAUD</name>
<reference evidence="1 2" key="1">
    <citation type="journal article" date="2016" name="Virus Genes">
        <title>Genomic characterization of Salmonella bacteriophages isolated from India.</title>
        <authorList>
            <person name="Karpe Y.A."/>
            <person name="Kanade G.D."/>
            <person name="Pingale K.D."/>
            <person name="Arankalle V.A."/>
            <person name="Banerjee K."/>
        </authorList>
    </citation>
    <scope>NUCLEOTIDE SEQUENCE [LARGE SCALE GENOMIC DNA]</scope>
</reference>